<reference evidence="1" key="2">
    <citation type="submission" date="2021-06" db="EMBL/GenBank/DDBJ databases">
        <authorList>
            <consortium name="NCBI Pathogen Detection Project"/>
        </authorList>
    </citation>
    <scope>NUCLEOTIDE SEQUENCE</scope>
    <source>
        <strain evidence="1">Clostridioides</strain>
    </source>
</reference>
<gene>
    <name evidence="1" type="ORF">KRQ00_002018</name>
</gene>
<organism evidence="1 2">
    <name type="scientific">Clostridioides difficile</name>
    <name type="common">Peptoclostridium difficile</name>
    <dbReference type="NCBI Taxonomy" id="1496"/>
    <lineage>
        <taxon>Bacteria</taxon>
        <taxon>Bacillati</taxon>
        <taxon>Bacillota</taxon>
        <taxon>Clostridia</taxon>
        <taxon>Peptostreptococcales</taxon>
        <taxon>Peptostreptococcaceae</taxon>
        <taxon>Clostridioides</taxon>
    </lineage>
</organism>
<name>A0A9P3YQN7_CLODI</name>
<dbReference type="RefSeq" id="WP_003429601.1">
    <property type="nucleotide sequence ID" value="NZ_AP025558.1"/>
</dbReference>
<protein>
    <submittedName>
        <fullName evidence="1">Uncharacterized protein</fullName>
    </submittedName>
</protein>
<sequence length="85" mass="10023">MKLKKLISKLSRLEDVEIVFHINVKNIPIISSIKLSSIIMNHDEVEIYGLNNFKLYIPVDEIIDIVEYPESLILYSLSFQVIFRW</sequence>
<dbReference type="AlphaFoldDB" id="A0A9P3YQN7"/>
<dbReference type="EMBL" id="DAEQIJ010000008">
    <property type="protein sequence ID" value="HBH2620255.1"/>
    <property type="molecule type" value="Genomic_DNA"/>
</dbReference>
<evidence type="ECO:0000313" key="2">
    <source>
        <dbReference type="Proteomes" id="UP000879542"/>
    </source>
</evidence>
<dbReference type="Proteomes" id="UP000879542">
    <property type="component" value="Unassembled WGS sequence"/>
</dbReference>
<comment type="caution">
    <text evidence="1">The sequence shown here is derived from an EMBL/GenBank/DDBJ whole genome shotgun (WGS) entry which is preliminary data.</text>
</comment>
<evidence type="ECO:0000313" key="1">
    <source>
        <dbReference type="EMBL" id="HBH2620255.1"/>
    </source>
</evidence>
<reference evidence="1" key="1">
    <citation type="journal article" date="2018" name="Genome Biol.">
        <title>SKESA: strategic k-mer extension for scrupulous assemblies.</title>
        <authorList>
            <person name="Souvorov A."/>
            <person name="Agarwala R."/>
            <person name="Lipman D.J."/>
        </authorList>
    </citation>
    <scope>NUCLEOTIDE SEQUENCE</scope>
    <source>
        <strain evidence="1">Clostridioides</strain>
    </source>
</reference>
<proteinExistence type="predicted"/>
<accession>A0A9P3YQN7</accession>